<dbReference type="EMBL" id="LFZN01000040">
    <property type="protein sequence ID" value="KXT02567.1"/>
    <property type="molecule type" value="Genomic_DNA"/>
</dbReference>
<keyword evidence="2 5" id="KW-0812">Transmembrane</keyword>
<evidence type="ECO:0000313" key="6">
    <source>
        <dbReference type="EMBL" id="KXT02567.1"/>
    </source>
</evidence>
<dbReference type="InterPro" id="IPR007568">
    <property type="entry name" value="RTA1"/>
</dbReference>
<evidence type="ECO:0008006" key="8">
    <source>
        <dbReference type="Google" id="ProtNLM"/>
    </source>
</evidence>
<dbReference type="GO" id="GO:0005886">
    <property type="term" value="C:plasma membrane"/>
    <property type="evidence" value="ECO:0007669"/>
    <property type="project" value="TreeGrafter"/>
</dbReference>
<proteinExistence type="predicted"/>
<feature type="transmembrane region" description="Helical" evidence="5">
    <location>
        <begin position="46"/>
        <end position="64"/>
    </location>
</feature>
<name>A0A139HJL2_9PEZI</name>
<keyword evidence="4 5" id="KW-0472">Membrane</keyword>
<dbReference type="OrthoDB" id="4521223at2759"/>
<dbReference type="Proteomes" id="UP000070133">
    <property type="component" value="Unassembled WGS sequence"/>
</dbReference>
<comment type="subcellular location">
    <subcellularLocation>
        <location evidence="1">Membrane</location>
        <topology evidence="1">Multi-pass membrane protein</topology>
    </subcellularLocation>
</comment>
<evidence type="ECO:0000256" key="5">
    <source>
        <dbReference type="SAM" id="Phobius"/>
    </source>
</evidence>
<feature type="transmembrane region" description="Helical" evidence="5">
    <location>
        <begin position="281"/>
        <end position="299"/>
    </location>
</feature>
<reference evidence="6 7" key="1">
    <citation type="submission" date="2015-07" db="EMBL/GenBank/DDBJ databases">
        <title>Comparative genomics of the Sigatoka disease complex on banana suggests a link between parallel evolutionary changes in Pseudocercospora fijiensis and Pseudocercospora eumusae and increased virulence on the banana host.</title>
        <authorList>
            <person name="Chang T.-C."/>
            <person name="Salvucci A."/>
            <person name="Crous P.W."/>
            <person name="Stergiopoulos I."/>
        </authorList>
    </citation>
    <scope>NUCLEOTIDE SEQUENCE [LARGE SCALE GENOMIC DNA]</scope>
    <source>
        <strain evidence="6 7">CBS 114824</strain>
    </source>
</reference>
<feature type="transmembrane region" description="Helical" evidence="5">
    <location>
        <begin position="240"/>
        <end position="261"/>
    </location>
</feature>
<evidence type="ECO:0000256" key="2">
    <source>
        <dbReference type="ARBA" id="ARBA00022692"/>
    </source>
</evidence>
<gene>
    <name evidence="6" type="ORF">AC578_10691</name>
</gene>
<feature type="transmembrane region" description="Helical" evidence="5">
    <location>
        <begin position="71"/>
        <end position="88"/>
    </location>
</feature>
<organism evidence="6 7">
    <name type="scientific">Pseudocercospora eumusae</name>
    <dbReference type="NCBI Taxonomy" id="321146"/>
    <lineage>
        <taxon>Eukaryota</taxon>
        <taxon>Fungi</taxon>
        <taxon>Dikarya</taxon>
        <taxon>Ascomycota</taxon>
        <taxon>Pezizomycotina</taxon>
        <taxon>Dothideomycetes</taxon>
        <taxon>Dothideomycetidae</taxon>
        <taxon>Mycosphaerellales</taxon>
        <taxon>Mycosphaerellaceae</taxon>
        <taxon>Pseudocercospora</taxon>
    </lineage>
</organism>
<sequence>MSDLMKQYPASYVGCNLDIPKSNCTLDTCCLAQSYFLYRPTHPGNSFFAAFFAVLIIPQIWLCVKYKTWGFGAGMILGLLLEAVGYLARVGLHIDPFSNGSFLMQARVSDRSYDCASLHHGCNLSLPQSHNCRLWRTPFLFQTTDDSNCIHVFGLSLAGTPSRQMLIINLRSPVGGAWAESKTQSGENNQGGVDVMIAGLLLQAISLATFVGLWAWFQLRVLRGVPTHDPAKVYTRQRTFFYAFNAGLLMATAAIVVRSIYRVAELWGGFSGKLWNDEVDFMILDGAMIGLAVCLLTVLHPGAAFGGQWHMANWNLRKRSKQRLGSEANYQQEREMKILWNETSHR</sequence>
<keyword evidence="3 5" id="KW-1133">Transmembrane helix</keyword>
<evidence type="ECO:0000256" key="1">
    <source>
        <dbReference type="ARBA" id="ARBA00004141"/>
    </source>
</evidence>
<dbReference type="STRING" id="321146.A0A139HJL2"/>
<evidence type="ECO:0000313" key="7">
    <source>
        <dbReference type="Proteomes" id="UP000070133"/>
    </source>
</evidence>
<dbReference type="GO" id="GO:0000324">
    <property type="term" value="C:fungal-type vacuole"/>
    <property type="evidence" value="ECO:0007669"/>
    <property type="project" value="TreeGrafter"/>
</dbReference>
<feature type="transmembrane region" description="Helical" evidence="5">
    <location>
        <begin position="195"/>
        <end position="219"/>
    </location>
</feature>
<keyword evidence="7" id="KW-1185">Reference proteome</keyword>
<comment type="caution">
    <text evidence="6">The sequence shown here is derived from an EMBL/GenBank/DDBJ whole genome shotgun (WGS) entry which is preliminary data.</text>
</comment>
<dbReference type="PANTHER" id="PTHR31465:SF9">
    <property type="entry name" value="SPHINGOID LONG-CHAIN BASE TRANSPORTER RSB1"/>
    <property type="match status" value="1"/>
</dbReference>
<dbReference type="Pfam" id="PF04479">
    <property type="entry name" value="RTA1"/>
    <property type="match status" value="1"/>
</dbReference>
<dbReference type="AlphaFoldDB" id="A0A139HJL2"/>
<evidence type="ECO:0000256" key="3">
    <source>
        <dbReference type="ARBA" id="ARBA00022989"/>
    </source>
</evidence>
<protein>
    <recommendedName>
        <fullName evidence="8">RTA1 domain protein</fullName>
    </recommendedName>
</protein>
<dbReference type="PANTHER" id="PTHR31465">
    <property type="entry name" value="PROTEIN RTA1-RELATED"/>
    <property type="match status" value="1"/>
</dbReference>
<evidence type="ECO:0000256" key="4">
    <source>
        <dbReference type="ARBA" id="ARBA00023136"/>
    </source>
</evidence>
<accession>A0A139HJL2</accession>